<accession>A0A7X0SPH0</accession>
<proteinExistence type="inferred from homology"/>
<dbReference type="InterPro" id="IPR001460">
    <property type="entry name" value="PCN-bd_Tpept"/>
</dbReference>
<evidence type="ECO:0000313" key="20">
    <source>
        <dbReference type="EMBL" id="MBB6733775.1"/>
    </source>
</evidence>
<evidence type="ECO:0000256" key="2">
    <source>
        <dbReference type="ARBA" id="ARBA00007090"/>
    </source>
</evidence>
<dbReference type="SUPFAM" id="SSF56601">
    <property type="entry name" value="beta-lactamase/transpeptidase-like"/>
    <property type="match status" value="1"/>
</dbReference>
<dbReference type="FunFam" id="1.10.3810.10:FF:000001">
    <property type="entry name" value="Penicillin-binding protein 1A"/>
    <property type="match status" value="1"/>
</dbReference>
<evidence type="ECO:0000256" key="6">
    <source>
        <dbReference type="ARBA" id="ARBA00022670"/>
    </source>
</evidence>
<dbReference type="GO" id="GO:0009252">
    <property type="term" value="P:peptidoglycan biosynthetic process"/>
    <property type="evidence" value="ECO:0007669"/>
    <property type="project" value="UniProtKB-KW"/>
</dbReference>
<evidence type="ECO:0000256" key="13">
    <source>
        <dbReference type="ARBA" id="ARBA00023268"/>
    </source>
</evidence>
<evidence type="ECO:0000256" key="17">
    <source>
        <dbReference type="SAM" id="Phobius"/>
    </source>
</evidence>
<feature type="domain" description="Glycosyl transferase family 51" evidence="19">
    <location>
        <begin position="65"/>
        <end position="239"/>
    </location>
</feature>
<dbReference type="PANTHER" id="PTHR32282">
    <property type="entry name" value="BINDING PROTEIN TRANSPEPTIDASE, PUTATIVE-RELATED"/>
    <property type="match status" value="1"/>
</dbReference>
<evidence type="ECO:0000256" key="5">
    <source>
        <dbReference type="ARBA" id="ARBA00022645"/>
    </source>
</evidence>
<dbReference type="GO" id="GO:0009002">
    <property type="term" value="F:serine-type D-Ala-D-Ala carboxypeptidase activity"/>
    <property type="evidence" value="ECO:0007669"/>
    <property type="project" value="UniProtKB-EC"/>
</dbReference>
<evidence type="ECO:0000256" key="10">
    <source>
        <dbReference type="ARBA" id="ARBA00022960"/>
    </source>
</evidence>
<keyword evidence="4" id="KW-1003">Cell membrane</keyword>
<dbReference type="GO" id="GO:0008658">
    <property type="term" value="F:penicillin binding"/>
    <property type="evidence" value="ECO:0007669"/>
    <property type="project" value="InterPro"/>
</dbReference>
<dbReference type="InterPro" id="IPR023346">
    <property type="entry name" value="Lysozyme-like_dom_sf"/>
</dbReference>
<dbReference type="GO" id="GO:0008955">
    <property type="term" value="F:peptidoglycan glycosyltransferase activity"/>
    <property type="evidence" value="ECO:0007669"/>
    <property type="project" value="UniProtKB-EC"/>
</dbReference>
<dbReference type="GO" id="GO:0005886">
    <property type="term" value="C:plasma membrane"/>
    <property type="evidence" value="ECO:0007669"/>
    <property type="project" value="UniProtKB-SubCell"/>
</dbReference>
<sequence length="683" mass="75923">MSREITRSARKRRDRPFLRRFGWLALFGSTAIILTLAALAFLVRTVPLPAASFPQSTQIYDSGGRVLASLQGGVDRRTVALRDISPWLIKATLAVEDRRFYEHSGLDVKGLMRAAWVDVRHLSKEQGASTLTQQLARNLYLSHERTWKRKVKEALYAAKLEQTFSKDQILEMYLNQIYYGHGVYGAEAAARLYFGKAAKDLTLPESALLAGIPKGPSYYSPHLHPDQARTRQRTVLQAMTETGAITSRQANDAGRSGSYRVQPLPKDKGRVAPYFVDYVRKLAADRVQWDERLLSEGGLQIYTTLDSKMQQAAEEAIEHRMPSDSDLQAALVSIDPATGYIKAMVGGRDYAKNPFNRVFATTRQPGSSFKPILYAAALDEQAVTPVTRFRSEPTVFYYDNYRHVYTPSNFNDRYFNGEIGLRQAIRSSDNIYAVNTIMQLGPQEVISMARRLGITSKLDPVPSLALGTFPVSPYEMASAFTAFAASGTRVEPTAILKITDQSGRVLYEAHPRKEQILSPALAYVLSDLMRSVFDTGGTGHRVSRMLTRPTAGKSGTTMSDAWFVGYTPELATSVWVGHDRGRAISSVESHRAAPIFAEFTEHALAGVPAHPFSVPEGVVSVDIDPDTGLLASPDCPRRARETFIAGTEPTEKCSLHGRSEQVPEERGPSSWWGRMRHWWGHKA</sequence>
<keyword evidence="12 17" id="KW-0472">Membrane</keyword>
<evidence type="ECO:0000256" key="15">
    <source>
        <dbReference type="ARBA" id="ARBA00034000"/>
    </source>
</evidence>
<dbReference type="NCBIfam" id="TIGR02074">
    <property type="entry name" value="PBP_1a_fam"/>
    <property type="match status" value="1"/>
</dbReference>
<evidence type="ECO:0000256" key="11">
    <source>
        <dbReference type="ARBA" id="ARBA00022984"/>
    </source>
</evidence>
<evidence type="ECO:0000256" key="4">
    <source>
        <dbReference type="ARBA" id="ARBA00022475"/>
    </source>
</evidence>
<name>A0A7X0SPH0_9BACL</name>
<dbReference type="GO" id="GO:0006508">
    <property type="term" value="P:proteolysis"/>
    <property type="evidence" value="ECO:0007669"/>
    <property type="project" value="UniProtKB-KW"/>
</dbReference>
<evidence type="ECO:0000259" key="18">
    <source>
        <dbReference type="Pfam" id="PF00905"/>
    </source>
</evidence>
<evidence type="ECO:0000256" key="1">
    <source>
        <dbReference type="ARBA" id="ARBA00004236"/>
    </source>
</evidence>
<evidence type="ECO:0000256" key="8">
    <source>
        <dbReference type="ARBA" id="ARBA00022679"/>
    </source>
</evidence>
<keyword evidence="13" id="KW-0511">Multifunctional enzyme</keyword>
<keyword evidence="17" id="KW-1133">Transmembrane helix</keyword>
<keyword evidence="6" id="KW-0645">Protease</keyword>
<dbReference type="SUPFAM" id="SSF53955">
    <property type="entry name" value="Lysozyme-like"/>
    <property type="match status" value="1"/>
</dbReference>
<evidence type="ECO:0000313" key="21">
    <source>
        <dbReference type="Proteomes" id="UP000564644"/>
    </source>
</evidence>
<evidence type="ECO:0000256" key="7">
    <source>
        <dbReference type="ARBA" id="ARBA00022676"/>
    </source>
</evidence>
<keyword evidence="14" id="KW-0961">Cell wall biogenesis/degradation</keyword>
<comment type="similarity">
    <text evidence="3">In the N-terminal section; belongs to the glycosyltransferase 51 family.</text>
</comment>
<comment type="catalytic activity">
    <reaction evidence="15">
        <text>Preferential cleavage: (Ac)2-L-Lys-D-Ala-|-D-Ala. Also transpeptidation of peptidyl-alanyl moieties that are N-acyl substituents of D-alanine.</text>
        <dbReference type="EC" id="3.4.16.4"/>
    </reaction>
</comment>
<dbReference type="GO" id="GO:0071555">
    <property type="term" value="P:cell wall organization"/>
    <property type="evidence" value="ECO:0007669"/>
    <property type="project" value="UniProtKB-KW"/>
</dbReference>
<dbReference type="PANTHER" id="PTHR32282:SF11">
    <property type="entry name" value="PENICILLIN-BINDING PROTEIN 1B"/>
    <property type="match status" value="1"/>
</dbReference>
<gene>
    <name evidence="20" type="ORF">H7C18_22895</name>
</gene>
<dbReference type="InterPro" id="IPR050396">
    <property type="entry name" value="Glycosyltr_51/Transpeptidase"/>
</dbReference>
<dbReference type="Pfam" id="PF00912">
    <property type="entry name" value="Transgly"/>
    <property type="match status" value="1"/>
</dbReference>
<dbReference type="GO" id="GO:0008360">
    <property type="term" value="P:regulation of cell shape"/>
    <property type="evidence" value="ECO:0007669"/>
    <property type="project" value="UniProtKB-KW"/>
</dbReference>
<comment type="subcellular location">
    <subcellularLocation>
        <location evidence="1">Cell membrane</location>
    </subcellularLocation>
</comment>
<dbReference type="InterPro" id="IPR001264">
    <property type="entry name" value="Glyco_trans_51"/>
</dbReference>
<organism evidence="20 21">
    <name type="scientific">Cohnella zeiphila</name>
    <dbReference type="NCBI Taxonomy" id="2761120"/>
    <lineage>
        <taxon>Bacteria</taxon>
        <taxon>Bacillati</taxon>
        <taxon>Bacillota</taxon>
        <taxon>Bacilli</taxon>
        <taxon>Bacillales</taxon>
        <taxon>Paenibacillaceae</taxon>
        <taxon>Cohnella</taxon>
    </lineage>
</organism>
<dbReference type="EMBL" id="JACJVO010000031">
    <property type="protein sequence ID" value="MBB6733775.1"/>
    <property type="molecule type" value="Genomic_DNA"/>
</dbReference>
<feature type="domain" description="Penicillin-binding protein transpeptidase" evidence="18">
    <location>
        <begin position="331"/>
        <end position="599"/>
    </location>
</feature>
<evidence type="ECO:0000256" key="16">
    <source>
        <dbReference type="ARBA" id="ARBA00049902"/>
    </source>
</evidence>
<evidence type="ECO:0000259" key="19">
    <source>
        <dbReference type="Pfam" id="PF00912"/>
    </source>
</evidence>
<dbReference type="InterPro" id="IPR012338">
    <property type="entry name" value="Beta-lactam/transpept-like"/>
</dbReference>
<evidence type="ECO:0000256" key="12">
    <source>
        <dbReference type="ARBA" id="ARBA00023136"/>
    </source>
</evidence>
<keyword evidence="11" id="KW-0573">Peptidoglycan synthesis</keyword>
<keyword evidence="5" id="KW-0121">Carboxypeptidase</keyword>
<keyword evidence="8" id="KW-0808">Transferase</keyword>
<evidence type="ECO:0000256" key="9">
    <source>
        <dbReference type="ARBA" id="ARBA00022801"/>
    </source>
</evidence>
<keyword evidence="9" id="KW-0378">Hydrolase</keyword>
<dbReference type="Pfam" id="PF00905">
    <property type="entry name" value="Transpeptidase"/>
    <property type="match status" value="1"/>
</dbReference>
<feature type="transmembrane region" description="Helical" evidence="17">
    <location>
        <begin position="21"/>
        <end position="43"/>
    </location>
</feature>
<keyword evidence="10" id="KW-0133">Cell shape</keyword>
<dbReference type="InterPro" id="IPR036950">
    <property type="entry name" value="PBP_transglycosylase"/>
</dbReference>
<reference evidence="20 21" key="1">
    <citation type="submission" date="2020-08" db="EMBL/GenBank/DDBJ databases">
        <title>Cohnella phylogeny.</title>
        <authorList>
            <person name="Dunlap C."/>
        </authorList>
    </citation>
    <scope>NUCLEOTIDE SEQUENCE [LARGE SCALE GENOMIC DNA]</scope>
    <source>
        <strain evidence="20 21">CBP 2801</strain>
    </source>
</reference>
<comment type="similarity">
    <text evidence="2">In the C-terminal section; belongs to the transpeptidase family.</text>
</comment>
<protein>
    <submittedName>
        <fullName evidence="20">Penicillin-binding protein</fullName>
    </submittedName>
</protein>
<dbReference type="Gene3D" id="1.10.3810.10">
    <property type="entry name" value="Biosynthetic peptidoglycan transglycosylase-like"/>
    <property type="match status" value="1"/>
</dbReference>
<evidence type="ECO:0000256" key="14">
    <source>
        <dbReference type="ARBA" id="ARBA00023316"/>
    </source>
</evidence>
<dbReference type="AlphaFoldDB" id="A0A7X0SPH0"/>
<keyword evidence="7" id="KW-0328">Glycosyltransferase</keyword>
<comment type="catalytic activity">
    <reaction evidence="16">
        <text>[GlcNAc-(1-&gt;4)-Mur2Ac(oyl-L-Ala-gamma-D-Glu-L-Lys-D-Ala-D-Ala)](n)-di-trans,octa-cis-undecaprenyl diphosphate + beta-D-GlcNAc-(1-&gt;4)-Mur2Ac(oyl-L-Ala-gamma-D-Glu-L-Lys-D-Ala-D-Ala)-di-trans,octa-cis-undecaprenyl diphosphate = [GlcNAc-(1-&gt;4)-Mur2Ac(oyl-L-Ala-gamma-D-Glu-L-Lys-D-Ala-D-Ala)](n+1)-di-trans,octa-cis-undecaprenyl diphosphate + di-trans,octa-cis-undecaprenyl diphosphate + H(+)</text>
        <dbReference type="Rhea" id="RHEA:23708"/>
        <dbReference type="Rhea" id="RHEA-COMP:9602"/>
        <dbReference type="Rhea" id="RHEA-COMP:9603"/>
        <dbReference type="ChEBI" id="CHEBI:15378"/>
        <dbReference type="ChEBI" id="CHEBI:58405"/>
        <dbReference type="ChEBI" id="CHEBI:60033"/>
        <dbReference type="ChEBI" id="CHEBI:78435"/>
        <dbReference type="EC" id="2.4.99.28"/>
    </reaction>
</comment>
<evidence type="ECO:0000256" key="3">
    <source>
        <dbReference type="ARBA" id="ARBA00007739"/>
    </source>
</evidence>
<dbReference type="Proteomes" id="UP000564644">
    <property type="component" value="Unassembled WGS sequence"/>
</dbReference>
<dbReference type="GO" id="GO:0030288">
    <property type="term" value="C:outer membrane-bounded periplasmic space"/>
    <property type="evidence" value="ECO:0007669"/>
    <property type="project" value="TreeGrafter"/>
</dbReference>
<keyword evidence="17" id="KW-0812">Transmembrane</keyword>
<comment type="caution">
    <text evidence="20">The sequence shown here is derived from an EMBL/GenBank/DDBJ whole genome shotgun (WGS) entry which is preliminary data.</text>
</comment>
<keyword evidence="21" id="KW-1185">Reference proteome</keyword>
<dbReference type="Gene3D" id="3.40.710.10">
    <property type="entry name" value="DD-peptidase/beta-lactamase superfamily"/>
    <property type="match status" value="1"/>
</dbReference>